<dbReference type="InterPro" id="IPR025714">
    <property type="entry name" value="Methyltranfer_dom"/>
</dbReference>
<evidence type="ECO:0000313" key="2">
    <source>
        <dbReference type="EMBL" id="MBK6088085.1"/>
    </source>
</evidence>
<reference evidence="2" key="1">
    <citation type="submission" date="2021-01" db="EMBL/GenBank/DDBJ databases">
        <title>Genome public.</title>
        <authorList>
            <person name="Liu C."/>
            <person name="Sun Q."/>
        </authorList>
    </citation>
    <scope>NUCLEOTIDE SEQUENCE</scope>
    <source>
        <strain evidence="2">M6</strain>
    </source>
</reference>
<name>A0A934WRH0_9FIRM</name>
<dbReference type="EMBL" id="JAEQMG010000048">
    <property type="protein sequence ID" value="MBK6088085.1"/>
    <property type="molecule type" value="Genomic_DNA"/>
</dbReference>
<sequence>MDEQNRALYETPTEIEVTAKDSLVHVGSLDSFDITKGGIKAGKLLLKYLDNGNEKLLHQAIKTYEKIIPDENFGGEYTALEWLCKYFLAPEEAKQDLLSKPLIKSFYDVLSKDDFADLRTYIQLKYHIVEVDKNDVETKRKLRFLEDFILFNNPDRERWEKTRENMEKFNIQPGERIADVGSGPGYFSFKFADIVGDEGKVYAIETNPMHLDFLRDHIKENDIKNVEVVVSQFEGIGLTEDVRVDTVFVCSLYHNVYAAFTDFEREKFVGSIRHALVEGGKLIIVDNDLVDSSELPYHGPYISKSLLTSQLYHYGFKLIDNYQFTPQRYVLIYEKVDVPSDFKGKENSIDDPCHIHVNTAGSLIRYRIIGTSTAGYSIRGKACGKMMYDGFMENDPEKVQKAHDMFAELWPKERIGDDYTAFMWFCEYYLADDNKKAEMLSDYRDKMYFDFFGGNDYEKLKKYLYIKFYLEHEEAEDADIETCFEYEGKDFPIGTLNEWNEYFVFNNPNRFLWEKTDTMLDLLDIKEGESIADLGCGGGYFTYEFSKMVGDKGTVYATEINKDAMKYLDALKDTYNVKNIKTLVTRMNDCKLKENSCDKVFMCSMYHAVYITDIEFVKDEFIASIKKGLRPGGQLIIVDNDVTDRFTPSYYGPGIMPELIISQLSFYGFKLVKKEQLIPQRFILVFELQ</sequence>
<keyword evidence="3" id="KW-1185">Reference proteome</keyword>
<dbReference type="PANTHER" id="PTHR43861">
    <property type="entry name" value="TRANS-ACONITATE 2-METHYLTRANSFERASE-RELATED"/>
    <property type="match status" value="1"/>
</dbReference>
<dbReference type="GO" id="GO:0032259">
    <property type="term" value="P:methylation"/>
    <property type="evidence" value="ECO:0007669"/>
    <property type="project" value="UniProtKB-KW"/>
</dbReference>
<dbReference type="GO" id="GO:0008168">
    <property type="term" value="F:methyltransferase activity"/>
    <property type="evidence" value="ECO:0007669"/>
    <property type="project" value="UniProtKB-KW"/>
</dbReference>
<dbReference type="Pfam" id="PF13847">
    <property type="entry name" value="Methyltransf_31"/>
    <property type="match status" value="2"/>
</dbReference>
<keyword evidence="2" id="KW-0808">Transferase</keyword>
<evidence type="ECO:0000313" key="3">
    <source>
        <dbReference type="Proteomes" id="UP000633365"/>
    </source>
</evidence>
<dbReference type="SUPFAM" id="SSF53335">
    <property type="entry name" value="S-adenosyl-L-methionine-dependent methyltransferases"/>
    <property type="match status" value="2"/>
</dbReference>
<evidence type="ECO:0000259" key="1">
    <source>
        <dbReference type="Pfam" id="PF13847"/>
    </source>
</evidence>
<accession>A0A934WRH0</accession>
<dbReference type="AlphaFoldDB" id="A0A934WRH0"/>
<dbReference type="CDD" id="cd02440">
    <property type="entry name" value="AdoMet_MTases"/>
    <property type="match status" value="2"/>
</dbReference>
<protein>
    <submittedName>
        <fullName evidence="2">Methyltransferase domain-containing protein</fullName>
    </submittedName>
</protein>
<dbReference type="InterPro" id="IPR029063">
    <property type="entry name" value="SAM-dependent_MTases_sf"/>
</dbReference>
<dbReference type="Proteomes" id="UP000633365">
    <property type="component" value="Unassembled WGS sequence"/>
</dbReference>
<gene>
    <name evidence="2" type="ORF">JKK62_05370</name>
</gene>
<proteinExistence type="predicted"/>
<dbReference type="PANTHER" id="PTHR43861:SF1">
    <property type="entry name" value="TRANS-ACONITATE 2-METHYLTRANSFERASE"/>
    <property type="match status" value="1"/>
</dbReference>
<dbReference type="Gene3D" id="3.40.50.150">
    <property type="entry name" value="Vaccinia Virus protein VP39"/>
    <property type="match status" value="2"/>
</dbReference>
<organism evidence="2 3">
    <name type="scientific">Ruminococcus difficilis</name>
    <dbReference type="NCBI Taxonomy" id="2763069"/>
    <lineage>
        <taxon>Bacteria</taxon>
        <taxon>Bacillati</taxon>
        <taxon>Bacillota</taxon>
        <taxon>Clostridia</taxon>
        <taxon>Eubacteriales</taxon>
        <taxon>Oscillospiraceae</taxon>
        <taxon>Ruminococcus</taxon>
    </lineage>
</organism>
<keyword evidence="2" id="KW-0489">Methyltransferase</keyword>
<dbReference type="RefSeq" id="WP_186832911.1">
    <property type="nucleotide sequence ID" value="NZ_JAEQMG010000048.1"/>
</dbReference>
<comment type="caution">
    <text evidence="2">The sequence shown here is derived from an EMBL/GenBank/DDBJ whole genome shotgun (WGS) entry which is preliminary data.</text>
</comment>
<feature type="domain" description="Methyltransferase" evidence="1">
    <location>
        <begin position="172"/>
        <end position="288"/>
    </location>
</feature>
<feature type="domain" description="Methyltransferase" evidence="1">
    <location>
        <begin position="526"/>
        <end position="644"/>
    </location>
</feature>